<feature type="non-terminal residue" evidence="2">
    <location>
        <position position="1"/>
    </location>
</feature>
<name>A0A1Q3BGB4_CEPFO</name>
<reference evidence="3" key="1">
    <citation type="submission" date="2016-04" db="EMBL/GenBank/DDBJ databases">
        <title>Cephalotus genome sequencing.</title>
        <authorList>
            <person name="Fukushima K."/>
            <person name="Hasebe M."/>
            <person name="Fang X."/>
        </authorList>
    </citation>
    <scope>NUCLEOTIDE SEQUENCE [LARGE SCALE GENOMIC DNA]</scope>
    <source>
        <strain evidence="3">cv. St1</strain>
    </source>
</reference>
<evidence type="ECO:0000256" key="1">
    <source>
        <dbReference type="SAM" id="MobiDB-lite"/>
    </source>
</evidence>
<sequence length="119" mass="14021">KSRKREDAGNKRKKERKRREHGCGRFVPEKATREREIDAEKKEKRKGKEKEKRGVRGTFSARRLKREKEERDRAEQREKEGMRVQRLYTLDSPPRTEGNGRRTSKAGEGTIEAEEANTP</sequence>
<feature type="compositionally biased region" description="Basic and acidic residues" evidence="1">
    <location>
        <begin position="21"/>
        <end position="54"/>
    </location>
</feature>
<keyword evidence="3" id="KW-1185">Reference proteome</keyword>
<comment type="caution">
    <text evidence="2">The sequence shown here is derived from an EMBL/GenBank/DDBJ whole genome shotgun (WGS) entry which is preliminary data.</text>
</comment>
<feature type="region of interest" description="Disordered" evidence="1">
    <location>
        <begin position="1"/>
        <end position="119"/>
    </location>
</feature>
<evidence type="ECO:0000313" key="3">
    <source>
        <dbReference type="Proteomes" id="UP000187406"/>
    </source>
</evidence>
<feature type="compositionally biased region" description="Basic and acidic residues" evidence="1">
    <location>
        <begin position="66"/>
        <end position="83"/>
    </location>
</feature>
<dbReference type="EMBL" id="BDDD01000511">
    <property type="protein sequence ID" value="GAV66939.1"/>
    <property type="molecule type" value="Genomic_DNA"/>
</dbReference>
<dbReference type="AlphaFoldDB" id="A0A1Q3BGB4"/>
<accession>A0A1Q3BGB4</accession>
<gene>
    <name evidence="2" type="ORF">CFOL_v3_10448</name>
</gene>
<dbReference type="Proteomes" id="UP000187406">
    <property type="component" value="Unassembled WGS sequence"/>
</dbReference>
<dbReference type="InParanoid" id="A0A1Q3BGB4"/>
<organism evidence="2 3">
    <name type="scientific">Cephalotus follicularis</name>
    <name type="common">Albany pitcher plant</name>
    <dbReference type="NCBI Taxonomy" id="3775"/>
    <lineage>
        <taxon>Eukaryota</taxon>
        <taxon>Viridiplantae</taxon>
        <taxon>Streptophyta</taxon>
        <taxon>Embryophyta</taxon>
        <taxon>Tracheophyta</taxon>
        <taxon>Spermatophyta</taxon>
        <taxon>Magnoliopsida</taxon>
        <taxon>eudicotyledons</taxon>
        <taxon>Gunneridae</taxon>
        <taxon>Pentapetalae</taxon>
        <taxon>rosids</taxon>
        <taxon>fabids</taxon>
        <taxon>Oxalidales</taxon>
        <taxon>Cephalotaceae</taxon>
        <taxon>Cephalotus</taxon>
    </lineage>
</organism>
<feature type="compositionally biased region" description="Basic and acidic residues" evidence="1">
    <location>
        <begin position="1"/>
        <end position="10"/>
    </location>
</feature>
<feature type="compositionally biased region" description="Basic residues" evidence="1">
    <location>
        <begin position="11"/>
        <end position="20"/>
    </location>
</feature>
<protein>
    <submittedName>
        <fullName evidence="2">Uncharacterized protein</fullName>
    </submittedName>
</protein>
<evidence type="ECO:0000313" key="2">
    <source>
        <dbReference type="EMBL" id="GAV66939.1"/>
    </source>
</evidence>
<proteinExistence type="predicted"/>